<proteinExistence type="predicted"/>
<evidence type="ECO:0008006" key="3">
    <source>
        <dbReference type="Google" id="ProtNLM"/>
    </source>
</evidence>
<evidence type="ECO:0000313" key="1">
    <source>
        <dbReference type="EMBL" id="SIS86196.1"/>
    </source>
</evidence>
<reference evidence="1 2" key="1">
    <citation type="submission" date="2017-01" db="EMBL/GenBank/DDBJ databases">
        <authorList>
            <person name="Mah S.A."/>
            <person name="Swanson W.J."/>
            <person name="Moy G.W."/>
            <person name="Vacquier V.D."/>
        </authorList>
    </citation>
    <scope>NUCLEOTIDE SEQUENCE [LARGE SCALE GENOMIC DNA]</scope>
    <source>
        <strain evidence="1 2">DSM 11589</strain>
    </source>
</reference>
<sequence>MSNRNPSLDGLMRNYGWAVHDFQRLANSVSLLVASLETFDDLVAPNFYTDVDTLVNLRPTSPAARRLLDEMSDEDRLTLRKLKKTRDDLMYRFFLDNKINADASAVPSAVLEKLGTAQREIDAGNAVLNRLYQALAAQV</sequence>
<dbReference type="EMBL" id="FTOA01000004">
    <property type="protein sequence ID" value="SIS86196.1"/>
    <property type="molecule type" value="Genomic_DNA"/>
</dbReference>
<accession>A0A1N7MJ74</accession>
<dbReference type="AlphaFoldDB" id="A0A1N7MJ74"/>
<evidence type="ECO:0000313" key="2">
    <source>
        <dbReference type="Proteomes" id="UP000185678"/>
    </source>
</evidence>
<gene>
    <name evidence="1" type="ORF">SAMN05421779_104163</name>
</gene>
<protein>
    <recommendedName>
        <fullName evidence="3">DUF294 domain-containing protein</fullName>
    </recommendedName>
</protein>
<organism evidence="1 2">
    <name type="scientific">Insolitispirillum peregrinum</name>
    <dbReference type="NCBI Taxonomy" id="80876"/>
    <lineage>
        <taxon>Bacteria</taxon>
        <taxon>Pseudomonadati</taxon>
        <taxon>Pseudomonadota</taxon>
        <taxon>Alphaproteobacteria</taxon>
        <taxon>Rhodospirillales</taxon>
        <taxon>Novispirillaceae</taxon>
        <taxon>Insolitispirillum</taxon>
    </lineage>
</organism>
<dbReference type="STRING" id="80876.SAMN05421779_104163"/>
<dbReference type="OrthoDB" id="7360228at2"/>
<dbReference type="RefSeq" id="WP_076400615.1">
    <property type="nucleotide sequence ID" value="NZ_FTOA01000004.1"/>
</dbReference>
<keyword evidence="2" id="KW-1185">Reference proteome</keyword>
<name>A0A1N7MJ74_9PROT</name>
<dbReference type="Proteomes" id="UP000185678">
    <property type="component" value="Unassembled WGS sequence"/>
</dbReference>